<protein>
    <recommendedName>
        <fullName evidence="6 10">Molybdopterin molybdenumtransferase</fullName>
        <ecNumber evidence="5 10">2.10.1.1</ecNumber>
    </recommendedName>
</protein>
<evidence type="ECO:0000256" key="7">
    <source>
        <dbReference type="ARBA" id="ARBA00022505"/>
    </source>
</evidence>
<keyword evidence="8 10" id="KW-0501">Molybdenum cofactor biosynthesis</keyword>
<comment type="catalytic activity">
    <reaction evidence="9">
        <text>adenylyl-molybdopterin + molybdate = Mo-molybdopterin + AMP + H(+)</text>
        <dbReference type="Rhea" id="RHEA:35047"/>
        <dbReference type="ChEBI" id="CHEBI:15378"/>
        <dbReference type="ChEBI" id="CHEBI:36264"/>
        <dbReference type="ChEBI" id="CHEBI:62727"/>
        <dbReference type="ChEBI" id="CHEBI:71302"/>
        <dbReference type="ChEBI" id="CHEBI:456215"/>
        <dbReference type="EC" id="2.10.1.1"/>
    </reaction>
</comment>
<dbReference type="Gene3D" id="3.40.980.10">
    <property type="entry name" value="MoaB/Mog-like domain"/>
    <property type="match status" value="1"/>
</dbReference>
<comment type="cofactor">
    <cofactor evidence="10">
        <name>Mg(2+)</name>
        <dbReference type="ChEBI" id="CHEBI:18420"/>
    </cofactor>
</comment>
<dbReference type="InterPro" id="IPR001453">
    <property type="entry name" value="MoaB/Mog_dom"/>
</dbReference>
<dbReference type="Gene3D" id="2.40.340.10">
    <property type="entry name" value="MoeA, C-terminal, domain IV"/>
    <property type="match status" value="1"/>
</dbReference>
<evidence type="ECO:0000259" key="11">
    <source>
        <dbReference type="SMART" id="SM00852"/>
    </source>
</evidence>
<dbReference type="Gene3D" id="3.90.105.10">
    <property type="entry name" value="Molybdopterin biosynthesis moea protein, domain 2"/>
    <property type="match status" value="1"/>
</dbReference>
<comment type="function">
    <text evidence="2">May be involved in the biosynthesis of molybdopterin.</text>
</comment>
<dbReference type="NCBIfam" id="NF011068">
    <property type="entry name" value="PRK14498.1"/>
    <property type="match status" value="1"/>
</dbReference>
<keyword evidence="10" id="KW-0460">Magnesium</keyword>
<accession>A0A9D1G6I4</accession>
<dbReference type="Gene3D" id="3.40.190.10">
    <property type="entry name" value="Periplasmic binding protein-like II"/>
    <property type="match status" value="1"/>
</dbReference>
<dbReference type="Proteomes" id="UP000886876">
    <property type="component" value="Unassembled WGS sequence"/>
</dbReference>
<dbReference type="Gene3D" id="2.170.190.11">
    <property type="entry name" value="Molybdopterin biosynthesis moea protein, domain 3"/>
    <property type="match status" value="1"/>
</dbReference>
<evidence type="ECO:0000256" key="9">
    <source>
        <dbReference type="ARBA" id="ARBA00047317"/>
    </source>
</evidence>
<dbReference type="GO" id="GO:0046872">
    <property type="term" value="F:metal ion binding"/>
    <property type="evidence" value="ECO:0007669"/>
    <property type="project" value="UniProtKB-UniRule"/>
</dbReference>
<name>A0A9D1G6I4_9FIRM</name>
<evidence type="ECO:0000256" key="6">
    <source>
        <dbReference type="ARBA" id="ARBA00021108"/>
    </source>
</evidence>
<keyword evidence="7 10" id="KW-0500">Molybdenum</keyword>
<dbReference type="SUPFAM" id="SSF63882">
    <property type="entry name" value="MoeA N-terminal region -like"/>
    <property type="match status" value="1"/>
</dbReference>
<dbReference type="Pfam" id="PF03454">
    <property type="entry name" value="MoeA_C"/>
    <property type="match status" value="1"/>
</dbReference>
<gene>
    <name evidence="12" type="ORF">IAD42_10400</name>
</gene>
<dbReference type="SUPFAM" id="SSF53850">
    <property type="entry name" value="Periplasmic binding protein-like II"/>
    <property type="match status" value="1"/>
</dbReference>
<evidence type="ECO:0000256" key="10">
    <source>
        <dbReference type="RuleBase" id="RU365090"/>
    </source>
</evidence>
<dbReference type="Pfam" id="PF03453">
    <property type="entry name" value="MoeA_N"/>
    <property type="match status" value="1"/>
</dbReference>
<dbReference type="SMART" id="SM00852">
    <property type="entry name" value="MoCF_biosynth"/>
    <property type="match status" value="1"/>
</dbReference>
<reference evidence="12" key="2">
    <citation type="journal article" date="2021" name="PeerJ">
        <title>Extensive microbial diversity within the chicken gut microbiome revealed by metagenomics and culture.</title>
        <authorList>
            <person name="Gilroy R."/>
            <person name="Ravi A."/>
            <person name="Getino M."/>
            <person name="Pursley I."/>
            <person name="Horton D.L."/>
            <person name="Alikhan N.F."/>
            <person name="Baker D."/>
            <person name="Gharbi K."/>
            <person name="Hall N."/>
            <person name="Watson M."/>
            <person name="Adriaenssens E.M."/>
            <person name="Foster-Nyarko E."/>
            <person name="Jarju S."/>
            <person name="Secka A."/>
            <person name="Antonio M."/>
            <person name="Oren A."/>
            <person name="Chaudhuri R.R."/>
            <person name="La Ragione R."/>
            <person name="Hildebrand F."/>
            <person name="Pallen M.J."/>
        </authorList>
    </citation>
    <scope>NUCLEOTIDE SEQUENCE</scope>
    <source>
        <strain evidence="12">ChiHecec3B27-6122</strain>
    </source>
</reference>
<comment type="similarity">
    <text evidence="4 10">Belongs to the MoeA family.</text>
</comment>
<comment type="caution">
    <text evidence="12">The sequence shown here is derived from an EMBL/GenBank/DDBJ whole genome shotgun (WGS) entry which is preliminary data.</text>
</comment>
<dbReference type="InterPro" id="IPR024370">
    <property type="entry name" value="PBP_domain"/>
</dbReference>
<dbReference type="InterPro" id="IPR036135">
    <property type="entry name" value="MoeA_linker/N_sf"/>
</dbReference>
<dbReference type="InterPro" id="IPR036688">
    <property type="entry name" value="MoeA_C_domain_IV_sf"/>
</dbReference>
<evidence type="ECO:0000256" key="5">
    <source>
        <dbReference type="ARBA" id="ARBA00013269"/>
    </source>
</evidence>
<reference evidence="12" key="1">
    <citation type="submission" date="2020-10" db="EMBL/GenBank/DDBJ databases">
        <authorList>
            <person name="Gilroy R."/>
        </authorList>
    </citation>
    <scope>NUCLEOTIDE SEQUENCE</scope>
    <source>
        <strain evidence="12">ChiHecec3B27-6122</strain>
    </source>
</reference>
<dbReference type="PANTHER" id="PTHR10192">
    <property type="entry name" value="MOLYBDOPTERIN BIOSYNTHESIS PROTEIN"/>
    <property type="match status" value="1"/>
</dbReference>
<keyword evidence="10" id="KW-0808">Transferase</keyword>
<dbReference type="InterPro" id="IPR005111">
    <property type="entry name" value="MoeA_C_domain_IV"/>
</dbReference>
<comment type="pathway">
    <text evidence="3 10">Cofactor biosynthesis; molybdopterin biosynthesis.</text>
</comment>
<dbReference type="EMBL" id="DVJS01000261">
    <property type="protein sequence ID" value="HIS98375.1"/>
    <property type="molecule type" value="Genomic_DNA"/>
</dbReference>
<dbReference type="InterPro" id="IPR005110">
    <property type="entry name" value="MoeA_linker/N"/>
</dbReference>
<dbReference type="InterPro" id="IPR008284">
    <property type="entry name" value="MoCF_biosynth_CS"/>
</dbReference>
<proteinExistence type="inferred from homology"/>
<dbReference type="EC" id="2.10.1.1" evidence="5 10"/>
<dbReference type="CDD" id="cd00887">
    <property type="entry name" value="MoeA"/>
    <property type="match status" value="1"/>
</dbReference>
<organism evidence="12 13">
    <name type="scientific">Candidatus Scatomorpha pullistercoris</name>
    <dbReference type="NCBI Taxonomy" id="2840929"/>
    <lineage>
        <taxon>Bacteria</taxon>
        <taxon>Bacillati</taxon>
        <taxon>Bacillota</taxon>
        <taxon>Clostridia</taxon>
        <taxon>Eubacteriales</taxon>
        <taxon>Candidatus Scatomorpha</taxon>
    </lineage>
</organism>
<evidence type="ECO:0000256" key="3">
    <source>
        <dbReference type="ARBA" id="ARBA00005046"/>
    </source>
</evidence>
<dbReference type="InterPro" id="IPR038987">
    <property type="entry name" value="MoeA-like"/>
</dbReference>
<dbReference type="Pfam" id="PF00994">
    <property type="entry name" value="MoCF_biosynth"/>
    <property type="match status" value="1"/>
</dbReference>
<dbReference type="SUPFAM" id="SSF53218">
    <property type="entry name" value="Molybdenum cofactor biosynthesis proteins"/>
    <property type="match status" value="1"/>
</dbReference>
<dbReference type="Pfam" id="PF12727">
    <property type="entry name" value="PBP_like"/>
    <property type="match status" value="1"/>
</dbReference>
<keyword evidence="10" id="KW-0479">Metal-binding</keyword>
<dbReference type="GO" id="GO:0005829">
    <property type="term" value="C:cytosol"/>
    <property type="evidence" value="ECO:0007669"/>
    <property type="project" value="TreeGrafter"/>
</dbReference>
<evidence type="ECO:0000313" key="12">
    <source>
        <dbReference type="EMBL" id="HIS98375.1"/>
    </source>
</evidence>
<evidence type="ECO:0000256" key="4">
    <source>
        <dbReference type="ARBA" id="ARBA00010763"/>
    </source>
</evidence>
<dbReference type="PANTHER" id="PTHR10192:SF16">
    <property type="entry name" value="MOLYBDOPTERIN MOLYBDENUMTRANSFERASE"/>
    <property type="match status" value="1"/>
</dbReference>
<comment type="function">
    <text evidence="1 10">Catalyzes the insertion of molybdate into adenylated molybdopterin with the concomitant release of AMP.</text>
</comment>
<dbReference type="PROSITE" id="PS01079">
    <property type="entry name" value="MOCF_BIOSYNTHESIS_2"/>
    <property type="match status" value="1"/>
</dbReference>
<evidence type="ECO:0000256" key="8">
    <source>
        <dbReference type="ARBA" id="ARBA00023150"/>
    </source>
</evidence>
<dbReference type="GO" id="GO:0061599">
    <property type="term" value="F:molybdopterin molybdotransferase activity"/>
    <property type="evidence" value="ECO:0007669"/>
    <property type="project" value="UniProtKB-UniRule"/>
</dbReference>
<sequence>MAFGFLTNTAPETAREEYISWLRARGFEAKPERVAAVEASGRTSACGVYANCCAPHYAACAMDGIAIAASASFGCSETRPAVLGAGSFTVVDTGDPLPEGCDAVVMVEELLWGPDGSVRLTSPVTPGQNVRQTGEDVCAGELLLGSYTRISPSAVGALLAGGVTELDVLRRPVVGIIPTGDELVRPCAAPKPGEVMEFNSAIFSSMLREWGAEPRVWPIVRDEPEKIRTALAEAAEGCDIVLLGAGSSAGRDDCSAAVIGDLGEVLYHGLAMKPGKPAILGAVRAVPVVGVPGYPVSGILVLEEIVKPLLDEWYRRAPEPAASCRAVLTRPVVSGLKYKEYLRVRMGSVGGRIVATPLSRGSGVVSSFMRADGILEVPQGTEGYEAGSEVEVRLLSPMEKLRNTLVVVGSHDPLLDELADLLHIEDRRLWMSSSHVGSMGGLMAVRRGEAHMAGCHLLDTETGEYNVSYIRRYFPNGGVHLIRCVGRVQGLMAAPGNPLGLKGIEDLARPGLRYVNRQRGSGTRVLADWLCARAGVDTGRVYGYAWEEPTHTAAAAQVANGRADAALGIWSAAKLYDLSFIPICEERYDLLVPDSACDSMPVQAALKLLRSEDFKARLAKLGGYTLDRPGEEIEI</sequence>
<evidence type="ECO:0000256" key="1">
    <source>
        <dbReference type="ARBA" id="ARBA00002901"/>
    </source>
</evidence>
<dbReference type="InterPro" id="IPR036425">
    <property type="entry name" value="MoaB/Mog-like_dom_sf"/>
</dbReference>
<dbReference type="AlphaFoldDB" id="A0A9D1G6I4"/>
<dbReference type="GO" id="GO:0006777">
    <property type="term" value="P:Mo-molybdopterin cofactor biosynthetic process"/>
    <property type="evidence" value="ECO:0007669"/>
    <property type="project" value="UniProtKB-UniRule"/>
</dbReference>
<evidence type="ECO:0000256" key="2">
    <source>
        <dbReference type="ARBA" id="ARBA00003487"/>
    </source>
</evidence>
<dbReference type="SUPFAM" id="SSF63867">
    <property type="entry name" value="MoeA C-terminal domain-like"/>
    <property type="match status" value="1"/>
</dbReference>
<evidence type="ECO:0000313" key="13">
    <source>
        <dbReference type="Proteomes" id="UP000886876"/>
    </source>
</evidence>
<feature type="domain" description="MoaB/Mog" evidence="11">
    <location>
        <begin position="175"/>
        <end position="312"/>
    </location>
</feature>